<dbReference type="SUPFAM" id="SSF49354">
    <property type="entry name" value="PapD-like"/>
    <property type="match status" value="1"/>
</dbReference>
<evidence type="ECO:0000256" key="2">
    <source>
        <dbReference type="ARBA" id="ARBA00008932"/>
    </source>
</evidence>
<dbReference type="Gene3D" id="2.60.40.10">
    <property type="entry name" value="Immunoglobulins"/>
    <property type="match status" value="1"/>
</dbReference>
<evidence type="ECO:0000259" key="7">
    <source>
        <dbReference type="PROSITE" id="PS50202"/>
    </source>
</evidence>
<keyword evidence="4 6" id="KW-1133">Transmembrane helix</keyword>
<accession>A0AAD9MM80</accession>
<evidence type="ECO:0000256" key="6">
    <source>
        <dbReference type="SAM" id="Phobius"/>
    </source>
</evidence>
<dbReference type="GO" id="GO:0005886">
    <property type="term" value="C:plasma membrane"/>
    <property type="evidence" value="ECO:0007669"/>
    <property type="project" value="TreeGrafter"/>
</dbReference>
<sequence>MSEKANFLNISPSELKFRFELKKNTPVTLTLQNTTGDRVAFKVKTTSPKKYCVRPSNGLVEPNASKDVQVILQAQREMPANLADCKDKFLIQCIKLSGSLPEQNEVKEITSDMFDASQGRDVRQTKLRVVLVPPPRPPSPVPEGNEDLASPTAAAAVTHNLSKKLETAAADKSDIRKRLAELEGSIGSKQTTAASAGSYTVLHLLIVAILSFLIGLLMQTQLPALQHVLGGGR</sequence>
<keyword evidence="3 6" id="KW-0812">Transmembrane</keyword>
<dbReference type="Pfam" id="PF00635">
    <property type="entry name" value="Motile_Sperm"/>
    <property type="match status" value="1"/>
</dbReference>
<gene>
    <name evidence="8" type="ORF">QBZ16_002939</name>
</gene>
<dbReference type="InterPro" id="IPR016763">
    <property type="entry name" value="VAP"/>
</dbReference>
<dbReference type="FunFam" id="2.60.40.10:FF:000813">
    <property type="entry name" value="Vesicle-associated protein 1-1"/>
    <property type="match status" value="1"/>
</dbReference>
<organism evidence="8 9">
    <name type="scientific">Prototheca wickerhamii</name>
    <dbReference type="NCBI Taxonomy" id="3111"/>
    <lineage>
        <taxon>Eukaryota</taxon>
        <taxon>Viridiplantae</taxon>
        <taxon>Chlorophyta</taxon>
        <taxon>core chlorophytes</taxon>
        <taxon>Trebouxiophyceae</taxon>
        <taxon>Chlorellales</taxon>
        <taxon>Chlorellaceae</taxon>
        <taxon>Prototheca</taxon>
    </lineage>
</organism>
<comment type="similarity">
    <text evidence="2">Belongs to the VAMP-associated protein (VAP) (TC 9.B.17) family.</text>
</comment>
<keyword evidence="5 6" id="KW-0472">Membrane</keyword>
<evidence type="ECO:0000313" key="9">
    <source>
        <dbReference type="Proteomes" id="UP001255856"/>
    </source>
</evidence>
<dbReference type="PROSITE" id="PS50202">
    <property type="entry name" value="MSP"/>
    <property type="match status" value="1"/>
</dbReference>
<dbReference type="EMBL" id="JASFZW010000003">
    <property type="protein sequence ID" value="KAK2079248.1"/>
    <property type="molecule type" value="Genomic_DNA"/>
</dbReference>
<dbReference type="GO" id="GO:0061817">
    <property type="term" value="P:endoplasmic reticulum-plasma membrane tethering"/>
    <property type="evidence" value="ECO:0007669"/>
    <property type="project" value="TreeGrafter"/>
</dbReference>
<evidence type="ECO:0000256" key="4">
    <source>
        <dbReference type="ARBA" id="ARBA00022989"/>
    </source>
</evidence>
<name>A0AAD9MM80_PROWI</name>
<comment type="caution">
    <text evidence="8">The sequence shown here is derived from an EMBL/GenBank/DDBJ whole genome shotgun (WGS) entry which is preliminary data.</text>
</comment>
<dbReference type="PIRSF" id="PIRSF019693">
    <property type="entry name" value="VAMP-associated"/>
    <property type="match status" value="1"/>
</dbReference>
<feature type="transmembrane region" description="Helical" evidence="6">
    <location>
        <begin position="196"/>
        <end position="217"/>
    </location>
</feature>
<evidence type="ECO:0000256" key="1">
    <source>
        <dbReference type="ARBA" id="ARBA00004211"/>
    </source>
</evidence>
<proteinExistence type="inferred from homology"/>
<evidence type="ECO:0000256" key="5">
    <source>
        <dbReference type="ARBA" id="ARBA00023136"/>
    </source>
</evidence>
<dbReference type="InterPro" id="IPR000535">
    <property type="entry name" value="MSP_dom"/>
</dbReference>
<dbReference type="InterPro" id="IPR008962">
    <property type="entry name" value="PapD-like_sf"/>
</dbReference>
<evidence type="ECO:0000313" key="8">
    <source>
        <dbReference type="EMBL" id="KAK2079248.1"/>
    </source>
</evidence>
<dbReference type="PANTHER" id="PTHR10809">
    <property type="entry name" value="VESICLE-ASSOCIATED MEMBRANE PROTEIN-ASSOCIATED PROTEIN"/>
    <property type="match status" value="1"/>
</dbReference>
<keyword evidence="9" id="KW-1185">Reference proteome</keyword>
<dbReference type="InterPro" id="IPR013783">
    <property type="entry name" value="Ig-like_fold"/>
</dbReference>
<reference evidence="8" key="1">
    <citation type="submission" date="2021-01" db="EMBL/GenBank/DDBJ databases">
        <authorList>
            <person name="Eckstrom K.M.E."/>
        </authorList>
    </citation>
    <scope>NUCLEOTIDE SEQUENCE</scope>
    <source>
        <strain evidence="8">UVCC 0001</strain>
    </source>
</reference>
<dbReference type="AlphaFoldDB" id="A0AAD9MM80"/>
<dbReference type="Proteomes" id="UP001255856">
    <property type="component" value="Unassembled WGS sequence"/>
</dbReference>
<feature type="domain" description="MSP" evidence="7">
    <location>
        <begin position="7"/>
        <end position="132"/>
    </location>
</feature>
<dbReference type="GO" id="GO:0090158">
    <property type="term" value="P:endoplasmic reticulum membrane organization"/>
    <property type="evidence" value="ECO:0007669"/>
    <property type="project" value="TreeGrafter"/>
</dbReference>
<protein>
    <recommendedName>
        <fullName evidence="7">MSP domain-containing protein</fullName>
    </recommendedName>
</protein>
<evidence type="ECO:0000256" key="3">
    <source>
        <dbReference type="ARBA" id="ARBA00022692"/>
    </source>
</evidence>
<dbReference type="GO" id="GO:0005789">
    <property type="term" value="C:endoplasmic reticulum membrane"/>
    <property type="evidence" value="ECO:0007669"/>
    <property type="project" value="InterPro"/>
</dbReference>
<dbReference type="PANTHER" id="PTHR10809:SF6">
    <property type="entry name" value="AT11025P-RELATED"/>
    <property type="match status" value="1"/>
</dbReference>
<comment type="subcellular location">
    <subcellularLocation>
        <location evidence="1">Membrane</location>
        <topology evidence="1">Single-pass type IV membrane protein</topology>
    </subcellularLocation>
</comment>